<dbReference type="EMBL" id="QJKF01000008">
    <property type="protein sequence ID" value="PXX61497.1"/>
    <property type="molecule type" value="Genomic_DNA"/>
</dbReference>
<dbReference type="PANTHER" id="PTHR24094:SF15">
    <property type="entry name" value="AMP-DEPENDENT SYNTHETASE_LIGASE DOMAIN-CONTAINING PROTEIN-RELATED"/>
    <property type="match status" value="1"/>
</dbReference>
<keyword evidence="5" id="KW-1185">Reference proteome</keyword>
<protein>
    <submittedName>
        <fullName evidence="4">Uncharacterized protein DUF1524</fullName>
    </submittedName>
</protein>
<keyword evidence="2" id="KW-1133">Transmembrane helix</keyword>
<evidence type="ECO:0000313" key="5">
    <source>
        <dbReference type="Proteomes" id="UP000247569"/>
    </source>
</evidence>
<organism evidence="4 5">
    <name type="scientific">Nocardia tenerifensis</name>
    <dbReference type="NCBI Taxonomy" id="228006"/>
    <lineage>
        <taxon>Bacteria</taxon>
        <taxon>Bacillati</taxon>
        <taxon>Actinomycetota</taxon>
        <taxon>Actinomycetes</taxon>
        <taxon>Mycobacteriales</taxon>
        <taxon>Nocardiaceae</taxon>
        <taxon>Nocardia</taxon>
    </lineage>
</organism>
<keyword evidence="2" id="KW-0472">Membrane</keyword>
<keyword evidence="2" id="KW-0812">Transmembrane</keyword>
<evidence type="ECO:0000256" key="1">
    <source>
        <dbReference type="SAM" id="MobiDB-lite"/>
    </source>
</evidence>
<dbReference type="PANTHER" id="PTHR24094">
    <property type="entry name" value="SECRETED PROTEIN"/>
    <property type="match status" value="1"/>
</dbReference>
<evidence type="ECO:0000313" key="4">
    <source>
        <dbReference type="EMBL" id="PXX61497.1"/>
    </source>
</evidence>
<comment type="caution">
    <text evidence="4">The sequence shown here is derived from an EMBL/GenBank/DDBJ whole genome shotgun (WGS) entry which is preliminary data.</text>
</comment>
<dbReference type="Pfam" id="PF07510">
    <property type="entry name" value="GmrSD_C"/>
    <property type="match status" value="1"/>
</dbReference>
<evidence type="ECO:0000256" key="2">
    <source>
        <dbReference type="SAM" id="Phobius"/>
    </source>
</evidence>
<dbReference type="InterPro" id="IPR011089">
    <property type="entry name" value="GmrSD_C"/>
</dbReference>
<sequence length="243" mass="26709">MKFTVQRLALIGLAIATFIGLSYYYVNRVESPRASAQCGTGSAPVCADARASMPSRDALAMLEKIRVAGRAPKTGYTREQFGPAWTDDVSVPGGHNKCDTRNDILQRDLTEVTFKDNSHCVVASGTLNDPYTGKIIKFVRGPKTSDDVQIDHIIPLSDAWQKGAQQLSPQRRQDLANDPLNLQAVDGPTNQSKSDSDAATWLPPSKSYWCAYLTRQIQVKAAYELWVTQAEKDAMTRELSACP</sequence>
<dbReference type="OrthoDB" id="5196645at2"/>
<dbReference type="Gene3D" id="1.10.30.50">
    <property type="match status" value="1"/>
</dbReference>
<accession>A0A318JZS2</accession>
<proteinExistence type="predicted"/>
<feature type="domain" description="GmrSD restriction endonucleases C-terminal" evidence="3">
    <location>
        <begin position="99"/>
        <end position="237"/>
    </location>
</feature>
<dbReference type="AlphaFoldDB" id="A0A318JZS2"/>
<gene>
    <name evidence="4" type="ORF">DFR70_10855</name>
</gene>
<dbReference type="Proteomes" id="UP000247569">
    <property type="component" value="Unassembled WGS sequence"/>
</dbReference>
<dbReference type="RefSeq" id="WP_040740892.1">
    <property type="nucleotide sequence ID" value="NZ_QJKF01000008.1"/>
</dbReference>
<evidence type="ECO:0000259" key="3">
    <source>
        <dbReference type="Pfam" id="PF07510"/>
    </source>
</evidence>
<feature type="region of interest" description="Disordered" evidence="1">
    <location>
        <begin position="180"/>
        <end position="199"/>
    </location>
</feature>
<feature type="transmembrane region" description="Helical" evidence="2">
    <location>
        <begin position="7"/>
        <end position="26"/>
    </location>
</feature>
<name>A0A318JZS2_9NOCA</name>
<reference evidence="4 5" key="1">
    <citation type="submission" date="2018-05" db="EMBL/GenBank/DDBJ databases">
        <title>Genomic Encyclopedia of Type Strains, Phase IV (KMG-IV): sequencing the most valuable type-strain genomes for metagenomic binning, comparative biology and taxonomic classification.</title>
        <authorList>
            <person name="Goeker M."/>
        </authorList>
    </citation>
    <scope>NUCLEOTIDE SEQUENCE [LARGE SCALE GENOMIC DNA]</scope>
    <source>
        <strain evidence="4 5">DSM 44704</strain>
    </source>
</reference>